<feature type="compositionally biased region" description="Polar residues" evidence="1">
    <location>
        <begin position="257"/>
        <end position="276"/>
    </location>
</feature>
<feature type="compositionally biased region" description="Polar residues" evidence="1">
    <location>
        <begin position="107"/>
        <end position="120"/>
    </location>
</feature>
<dbReference type="STRING" id="1076256.A0A2H3B8Y0"/>
<sequence>MLPRLLLAIPRFCTIIGVGIGCLVGIAFVVIVIGFLIRRWRRHREDKDVFDASHFRRSAVLLDDDISMSGDSGRGGSGWNGHLRPPTMIERHVNNSPASFTQAQYGYGAQQPTSPTSFSPGQIVGPRPFNEMDIPSGGFDNDPFAAAAYSRDPSVISQQMGGHDSYLNRQPSQIEAQLNRESSQTYHADPFQQQQEAQYVDLNRVPSVGSAGSVGVAVTTPTQEASHDSSMAPSTSPSENAKPAATSPLAREVTQPGVASTSQPPPTANETVTASRNPAPVGSKRPDTVYTMYDPEDAYGGM</sequence>
<feature type="region of interest" description="Disordered" evidence="1">
    <location>
        <begin position="107"/>
        <end position="143"/>
    </location>
</feature>
<dbReference type="PROSITE" id="PS51257">
    <property type="entry name" value="PROKAR_LIPOPROTEIN"/>
    <property type="match status" value="1"/>
</dbReference>
<feature type="region of interest" description="Disordered" evidence="1">
    <location>
        <begin position="221"/>
        <end position="302"/>
    </location>
</feature>
<dbReference type="Proteomes" id="UP000218334">
    <property type="component" value="Unassembled WGS sequence"/>
</dbReference>
<name>A0A2H3B8Y0_9AGAR</name>
<accession>A0A2H3B8Y0</accession>
<dbReference type="EMBL" id="KZ293442">
    <property type="protein sequence ID" value="PBK66130.1"/>
    <property type="molecule type" value="Genomic_DNA"/>
</dbReference>
<keyword evidence="2" id="KW-1133">Transmembrane helix</keyword>
<proteinExistence type="predicted"/>
<evidence type="ECO:0000256" key="2">
    <source>
        <dbReference type="SAM" id="Phobius"/>
    </source>
</evidence>
<gene>
    <name evidence="3" type="ORF">ARMSODRAFT_370387</name>
</gene>
<organism evidence="3 4">
    <name type="scientific">Armillaria solidipes</name>
    <dbReference type="NCBI Taxonomy" id="1076256"/>
    <lineage>
        <taxon>Eukaryota</taxon>
        <taxon>Fungi</taxon>
        <taxon>Dikarya</taxon>
        <taxon>Basidiomycota</taxon>
        <taxon>Agaricomycotina</taxon>
        <taxon>Agaricomycetes</taxon>
        <taxon>Agaricomycetidae</taxon>
        <taxon>Agaricales</taxon>
        <taxon>Marasmiineae</taxon>
        <taxon>Physalacriaceae</taxon>
        <taxon>Armillaria</taxon>
    </lineage>
</organism>
<feature type="transmembrane region" description="Helical" evidence="2">
    <location>
        <begin position="12"/>
        <end position="37"/>
    </location>
</feature>
<feature type="compositionally biased region" description="Polar residues" evidence="1">
    <location>
        <begin position="221"/>
        <end position="239"/>
    </location>
</feature>
<evidence type="ECO:0000256" key="1">
    <source>
        <dbReference type="SAM" id="MobiDB-lite"/>
    </source>
</evidence>
<protein>
    <submittedName>
        <fullName evidence="3">Uncharacterized protein</fullName>
    </submittedName>
</protein>
<evidence type="ECO:0000313" key="4">
    <source>
        <dbReference type="Proteomes" id="UP000218334"/>
    </source>
</evidence>
<dbReference type="AlphaFoldDB" id="A0A2H3B8Y0"/>
<keyword evidence="2" id="KW-0472">Membrane</keyword>
<keyword evidence="2" id="KW-0812">Transmembrane</keyword>
<evidence type="ECO:0000313" key="3">
    <source>
        <dbReference type="EMBL" id="PBK66130.1"/>
    </source>
</evidence>
<keyword evidence="4" id="KW-1185">Reference proteome</keyword>
<reference evidence="4" key="1">
    <citation type="journal article" date="2017" name="Nat. Ecol. Evol.">
        <title>Genome expansion and lineage-specific genetic innovations in the forest pathogenic fungi Armillaria.</title>
        <authorList>
            <person name="Sipos G."/>
            <person name="Prasanna A.N."/>
            <person name="Walter M.C."/>
            <person name="O'Connor E."/>
            <person name="Balint B."/>
            <person name="Krizsan K."/>
            <person name="Kiss B."/>
            <person name="Hess J."/>
            <person name="Varga T."/>
            <person name="Slot J."/>
            <person name="Riley R."/>
            <person name="Boka B."/>
            <person name="Rigling D."/>
            <person name="Barry K."/>
            <person name="Lee J."/>
            <person name="Mihaltcheva S."/>
            <person name="LaButti K."/>
            <person name="Lipzen A."/>
            <person name="Waldron R."/>
            <person name="Moloney N.M."/>
            <person name="Sperisen C."/>
            <person name="Kredics L."/>
            <person name="Vagvoelgyi C."/>
            <person name="Patrignani A."/>
            <person name="Fitzpatrick D."/>
            <person name="Nagy I."/>
            <person name="Doyle S."/>
            <person name="Anderson J.B."/>
            <person name="Grigoriev I.V."/>
            <person name="Gueldener U."/>
            <person name="Muensterkoetter M."/>
            <person name="Nagy L.G."/>
        </authorList>
    </citation>
    <scope>NUCLEOTIDE SEQUENCE [LARGE SCALE GENOMIC DNA]</scope>
    <source>
        <strain evidence="4">28-4</strain>
    </source>
</reference>